<feature type="domain" description="Ketoreductase" evidence="4">
    <location>
        <begin position="9"/>
        <end position="190"/>
    </location>
</feature>
<evidence type="ECO:0000313" key="5">
    <source>
        <dbReference type="EMBL" id="NMN93750.1"/>
    </source>
</evidence>
<dbReference type="Pfam" id="PF00106">
    <property type="entry name" value="adh_short"/>
    <property type="match status" value="1"/>
</dbReference>
<dbReference type="GO" id="GO:0016020">
    <property type="term" value="C:membrane"/>
    <property type="evidence" value="ECO:0007669"/>
    <property type="project" value="TreeGrafter"/>
</dbReference>
<dbReference type="PANTHER" id="PTHR44196:SF1">
    <property type="entry name" value="DEHYDROGENASE_REDUCTASE SDR FAMILY MEMBER 7B"/>
    <property type="match status" value="1"/>
</dbReference>
<reference evidence="5 6" key="1">
    <citation type="submission" date="2019-05" db="EMBL/GenBank/DDBJ databases">
        <authorList>
            <person name="Lee S.D."/>
        </authorList>
    </citation>
    <scope>NUCLEOTIDE SEQUENCE [LARGE SCALE GENOMIC DNA]</scope>
    <source>
        <strain evidence="5 6">YC2-7</strain>
    </source>
</reference>
<dbReference type="AlphaFoldDB" id="A0A848KCA1"/>
<dbReference type="InterPro" id="IPR002347">
    <property type="entry name" value="SDR_fam"/>
</dbReference>
<keyword evidence="2" id="KW-0560">Oxidoreductase</keyword>
<dbReference type="PANTHER" id="PTHR44196">
    <property type="entry name" value="DEHYDROGENASE/REDUCTASE SDR FAMILY MEMBER 7B"/>
    <property type="match status" value="1"/>
</dbReference>
<dbReference type="NCBIfam" id="NF004526">
    <property type="entry name" value="PRK05872.1"/>
    <property type="match status" value="1"/>
</dbReference>
<dbReference type="PROSITE" id="PS00061">
    <property type="entry name" value="ADH_SHORT"/>
    <property type="match status" value="1"/>
</dbReference>
<dbReference type="RefSeq" id="WP_169584441.1">
    <property type="nucleotide sequence ID" value="NZ_VCQU01000001.1"/>
</dbReference>
<evidence type="ECO:0000259" key="4">
    <source>
        <dbReference type="SMART" id="SM00822"/>
    </source>
</evidence>
<evidence type="ECO:0000313" key="6">
    <source>
        <dbReference type="Proteomes" id="UP000535543"/>
    </source>
</evidence>
<dbReference type="InterPro" id="IPR020904">
    <property type="entry name" value="Sc_DH/Rdtase_CS"/>
</dbReference>
<dbReference type="PRINTS" id="PR00080">
    <property type="entry name" value="SDRFAMILY"/>
</dbReference>
<evidence type="ECO:0000256" key="3">
    <source>
        <dbReference type="RuleBase" id="RU000363"/>
    </source>
</evidence>
<protein>
    <submittedName>
        <fullName evidence="5">SDR family NAD(P)-dependent oxidoreductase</fullName>
    </submittedName>
</protein>
<comment type="caution">
    <text evidence="5">The sequence shown here is derived from an EMBL/GenBank/DDBJ whole genome shotgun (WGS) entry which is preliminary data.</text>
</comment>
<dbReference type="SMART" id="SM00822">
    <property type="entry name" value="PKS_KR"/>
    <property type="match status" value="1"/>
</dbReference>
<dbReference type="GO" id="GO:0016491">
    <property type="term" value="F:oxidoreductase activity"/>
    <property type="evidence" value="ECO:0007669"/>
    <property type="project" value="UniProtKB-KW"/>
</dbReference>
<dbReference type="InterPro" id="IPR036291">
    <property type="entry name" value="NAD(P)-bd_dom_sf"/>
</dbReference>
<dbReference type="Proteomes" id="UP000535543">
    <property type="component" value="Unassembled WGS sequence"/>
</dbReference>
<dbReference type="Gene3D" id="3.40.50.720">
    <property type="entry name" value="NAD(P)-binding Rossmann-like Domain"/>
    <property type="match status" value="1"/>
</dbReference>
<dbReference type="PRINTS" id="PR00081">
    <property type="entry name" value="GDHRDH"/>
</dbReference>
<dbReference type="FunFam" id="3.40.50.720:FF:000084">
    <property type="entry name" value="Short-chain dehydrogenase reductase"/>
    <property type="match status" value="1"/>
</dbReference>
<sequence length="275" mass="28935">MQSFPVAGKSVLVTGAARGIGAEIARRLHSEGARVSLVGLEPELLAALADELGERARFSTADVTDAAALEAAVRDTVEEFGGIDIVIANAGIAPPTTSVSTIAVADFERTVDVNLYGVWRTVKFALPHVIESRGHIVLVSSIYSFFNGALNASYAVSKAGVEQLGRAMRVELAQHGVTVGVAYFGFIGTDMVETAFARPSAALLRKAFPAFLTRPAPLGTATAALLRGIEHRSPRIITPGWVRLALVLRGPLGGLDRILAADRRVRAAVEVAESA</sequence>
<dbReference type="EMBL" id="VCQU01000001">
    <property type="protein sequence ID" value="NMN93750.1"/>
    <property type="molecule type" value="Genomic_DNA"/>
</dbReference>
<comment type="similarity">
    <text evidence="1 3">Belongs to the short-chain dehydrogenases/reductases (SDR) family.</text>
</comment>
<evidence type="ECO:0000256" key="2">
    <source>
        <dbReference type="ARBA" id="ARBA00023002"/>
    </source>
</evidence>
<reference evidence="5 6" key="2">
    <citation type="submission" date="2020-06" db="EMBL/GenBank/DDBJ databases">
        <title>Antribacter stalactiti gen. nov., sp. nov., a new member of the family Nacardiaceae isolated from a cave.</title>
        <authorList>
            <person name="Kim I.S."/>
        </authorList>
    </citation>
    <scope>NUCLEOTIDE SEQUENCE [LARGE SCALE GENOMIC DNA]</scope>
    <source>
        <strain evidence="5 6">YC2-7</strain>
    </source>
</reference>
<dbReference type="SUPFAM" id="SSF51735">
    <property type="entry name" value="NAD(P)-binding Rossmann-fold domains"/>
    <property type="match status" value="1"/>
</dbReference>
<dbReference type="InterPro" id="IPR057326">
    <property type="entry name" value="KR_dom"/>
</dbReference>
<dbReference type="CDD" id="cd05233">
    <property type="entry name" value="SDR_c"/>
    <property type="match status" value="1"/>
</dbReference>
<proteinExistence type="inferred from homology"/>
<organism evidence="5 6">
    <name type="scientific">Antrihabitans stalactiti</name>
    <dbReference type="NCBI Taxonomy" id="2584121"/>
    <lineage>
        <taxon>Bacteria</taxon>
        <taxon>Bacillati</taxon>
        <taxon>Actinomycetota</taxon>
        <taxon>Actinomycetes</taxon>
        <taxon>Mycobacteriales</taxon>
        <taxon>Nocardiaceae</taxon>
        <taxon>Antrihabitans</taxon>
    </lineage>
</organism>
<evidence type="ECO:0000256" key="1">
    <source>
        <dbReference type="ARBA" id="ARBA00006484"/>
    </source>
</evidence>
<keyword evidence="6" id="KW-1185">Reference proteome</keyword>
<gene>
    <name evidence="5" type="ORF">FGL95_01690</name>
</gene>
<name>A0A848KCA1_9NOCA</name>
<accession>A0A848KCA1</accession>